<dbReference type="SMART" id="SM00866">
    <property type="entry name" value="UTRA"/>
    <property type="match status" value="1"/>
</dbReference>
<dbReference type="Gene3D" id="1.10.10.10">
    <property type="entry name" value="Winged helix-like DNA-binding domain superfamily/Winged helix DNA-binding domain"/>
    <property type="match status" value="1"/>
</dbReference>
<evidence type="ECO:0000256" key="1">
    <source>
        <dbReference type="ARBA" id="ARBA00023015"/>
    </source>
</evidence>
<dbReference type="RefSeq" id="WP_360029266.1">
    <property type="nucleotide sequence ID" value="NZ_JBEXZR010000082.1"/>
</dbReference>
<proteinExistence type="predicted"/>
<dbReference type="InterPro" id="IPR036388">
    <property type="entry name" value="WH-like_DNA-bd_sf"/>
</dbReference>
<comment type="caution">
    <text evidence="6">The sequence shown here is derived from an EMBL/GenBank/DDBJ whole genome shotgun (WGS) entry which is preliminary data.</text>
</comment>
<evidence type="ECO:0000256" key="3">
    <source>
        <dbReference type="ARBA" id="ARBA00023163"/>
    </source>
</evidence>
<dbReference type="InterPro" id="IPR036390">
    <property type="entry name" value="WH_DNA-bd_sf"/>
</dbReference>
<name>A0ABV2WH53_9ACTN</name>
<dbReference type="InterPro" id="IPR011663">
    <property type="entry name" value="UTRA"/>
</dbReference>
<accession>A0ABV2WH53</accession>
<feature type="non-terminal residue" evidence="6">
    <location>
        <position position="233"/>
    </location>
</feature>
<evidence type="ECO:0000256" key="4">
    <source>
        <dbReference type="SAM" id="MobiDB-lite"/>
    </source>
</evidence>
<dbReference type="PANTHER" id="PTHR44846:SF17">
    <property type="entry name" value="GNTR-FAMILY TRANSCRIPTIONAL REGULATOR"/>
    <property type="match status" value="1"/>
</dbReference>
<dbReference type="InterPro" id="IPR050679">
    <property type="entry name" value="Bact_HTH_transcr_reg"/>
</dbReference>
<keyword evidence="7" id="KW-1185">Reference proteome</keyword>
<feature type="compositionally biased region" description="Basic and acidic residues" evidence="4">
    <location>
        <begin position="14"/>
        <end position="23"/>
    </location>
</feature>
<dbReference type="PANTHER" id="PTHR44846">
    <property type="entry name" value="MANNOSYL-D-GLYCERATE TRANSPORT/METABOLISM SYSTEM REPRESSOR MNGR-RELATED"/>
    <property type="match status" value="1"/>
</dbReference>
<dbReference type="InterPro" id="IPR000524">
    <property type="entry name" value="Tscrpt_reg_HTH_GntR"/>
</dbReference>
<keyword evidence="3" id="KW-0804">Transcription</keyword>
<organism evidence="6 7">
    <name type="scientific">Streptomyces lavendulocolor</name>
    <dbReference type="NCBI Taxonomy" id="67316"/>
    <lineage>
        <taxon>Bacteria</taxon>
        <taxon>Bacillati</taxon>
        <taxon>Actinomycetota</taxon>
        <taxon>Actinomycetes</taxon>
        <taxon>Kitasatosporales</taxon>
        <taxon>Streptomycetaceae</taxon>
        <taxon>Streptomyces</taxon>
    </lineage>
</organism>
<dbReference type="SUPFAM" id="SSF64288">
    <property type="entry name" value="Chorismate lyase-like"/>
    <property type="match status" value="1"/>
</dbReference>
<dbReference type="Pfam" id="PF07702">
    <property type="entry name" value="UTRA"/>
    <property type="match status" value="1"/>
</dbReference>
<dbReference type="EMBL" id="JBEXZR010000082">
    <property type="protein sequence ID" value="MEU0712679.1"/>
    <property type="molecule type" value="Genomic_DNA"/>
</dbReference>
<evidence type="ECO:0000259" key="5">
    <source>
        <dbReference type="PROSITE" id="PS50949"/>
    </source>
</evidence>
<dbReference type="PRINTS" id="PR00035">
    <property type="entry name" value="HTHGNTR"/>
</dbReference>
<dbReference type="Gene3D" id="3.40.1410.10">
    <property type="entry name" value="Chorismate lyase-like"/>
    <property type="match status" value="1"/>
</dbReference>
<dbReference type="PROSITE" id="PS50949">
    <property type="entry name" value="HTH_GNTR"/>
    <property type="match status" value="1"/>
</dbReference>
<dbReference type="SUPFAM" id="SSF46785">
    <property type="entry name" value="Winged helix' DNA-binding domain"/>
    <property type="match status" value="1"/>
</dbReference>
<dbReference type="CDD" id="cd07377">
    <property type="entry name" value="WHTH_GntR"/>
    <property type="match status" value="1"/>
</dbReference>
<reference evidence="6 7" key="1">
    <citation type="submission" date="2024-06" db="EMBL/GenBank/DDBJ databases">
        <title>The Natural Products Discovery Center: Release of the First 8490 Sequenced Strains for Exploring Actinobacteria Biosynthetic Diversity.</title>
        <authorList>
            <person name="Kalkreuter E."/>
            <person name="Kautsar S.A."/>
            <person name="Yang D."/>
            <person name="Bader C.D."/>
            <person name="Teijaro C.N."/>
            <person name="Fluegel L."/>
            <person name="Davis C.M."/>
            <person name="Simpson J.R."/>
            <person name="Lauterbach L."/>
            <person name="Steele A.D."/>
            <person name="Gui C."/>
            <person name="Meng S."/>
            <person name="Li G."/>
            <person name="Viehrig K."/>
            <person name="Ye F."/>
            <person name="Su P."/>
            <person name="Kiefer A.F."/>
            <person name="Nichols A."/>
            <person name="Cepeda A.J."/>
            <person name="Yan W."/>
            <person name="Fan B."/>
            <person name="Jiang Y."/>
            <person name="Adhikari A."/>
            <person name="Zheng C.-J."/>
            <person name="Schuster L."/>
            <person name="Cowan T.M."/>
            <person name="Smanski M.J."/>
            <person name="Chevrette M.G."/>
            <person name="De Carvalho L.P.S."/>
            <person name="Shen B."/>
        </authorList>
    </citation>
    <scope>NUCLEOTIDE SEQUENCE [LARGE SCALE GENOMIC DNA]</scope>
    <source>
        <strain evidence="6 7">NPDC006337</strain>
    </source>
</reference>
<feature type="domain" description="HTH gntR-type" evidence="5">
    <location>
        <begin position="8"/>
        <end position="76"/>
    </location>
</feature>
<evidence type="ECO:0000256" key="2">
    <source>
        <dbReference type="ARBA" id="ARBA00023125"/>
    </source>
</evidence>
<gene>
    <name evidence="6" type="ORF">ABZ508_35555</name>
</gene>
<evidence type="ECO:0000313" key="6">
    <source>
        <dbReference type="EMBL" id="MEU0712679.1"/>
    </source>
</evidence>
<dbReference type="Pfam" id="PF00392">
    <property type="entry name" value="GntR"/>
    <property type="match status" value="1"/>
</dbReference>
<dbReference type="Proteomes" id="UP001550378">
    <property type="component" value="Unassembled WGS sequence"/>
</dbReference>
<dbReference type="SMART" id="SM00345">
    <property type="entry name" value="HTH_GNTR"/>
    <property type="match status" value="1"/>
</dbReference>
<evidence type="ECO:0000313" key="7">
    <source>
        <dbReference type="Proteomes" id="UP001550378"/>
    </source>
</evidence>
<feature type="region of interest" description="Disordered" evidence="4">
    <location>
        <begin position="1"/>
        <end position="33"/>
    </location>
</feature>
<sequence>MTQTADSRVTARSIADDLRDQIRDGTLGPGAALPTTRELAERYGVTMKTVSSGVDLLKAEGLVVGERGGRRRVRSDRPITWNLTRFERGKRRDSAAMDDWSTAIKEAGREPAQHVQVSTVPASKEVAGWLGVEAGTNVVVRERMRTVDGRPFQLSTSYFPASIAAGTPLTEERDVAMPGGILNSIGHPQVRVRDEITVRMPSPEESERLALPPGTPVAQHVRVGFGELAPVRA</sequence>
<dbReference type="InterPro" id="IPR028978">
    <property type="entry name" value="Chorismate_lyase_/UTRA_dom_sf"/>
</dbReference>
<protein>
    <submittedName>
        <fullName evidence="6">GntR family transcriptional regulator</fullName>
    </submittedName>
</protein>
<keyword evidence="1" id="KW-0805">Transcription regulation</keyword>
<keyword evidence="2" id="KW-0238">DNA-binding</keyword>